<evidence type="ECO:0000313" key="2">
    <source>
        <dbReference type="Proteomes" id="UP000287033"/>
    </source>
</evidence>
<comment type="caution">
    <text evidence="1">The sequence shown here is derived from an EMBL/GenBank/DDBJ whole genome shotgun (WGS) entry which is preliminary data.</text>
</comment>
<dbReference type="InterPro" id="IPR036651">
    <property type="entry name" value="Gln_synt_N_sf"/>
</dbReference>
<dbReference type="OrthoDB" id="1936100at2759"/>
<dbReference type="GO" id="GO:0004356">
    <property type="term" value="F:glutamine synthetase activity"/>
    <property type="evidence" value="ECO:0007669"/>
    <property type="project" value="InterPro"/>
</dbReference>
<dbReference type="Gene3D" id="3.10.20.70">
    <property type="entry name" value="Glutamine synthetase, N-terminal domain"/>
    <property type="match status" value="1"/>
</dbReference>
<name>A0A401TKK0_CHIPU</name>
<keyword evidence="2" id="KW-1185">Reference proteome</keyword>
<protein>
    <recommendedName>
        <fullName evidence="3">GS beta-grasp domain-containing protein</fullName>
    </recommendedName>
</protein>
<reference evidence="1 2" key="1">
    <citation type="journal article" date="2018" name="Nat. Ecol. Evol.">
        <title>Shark genomes provide insights into elasmobranch evolution and the origin of vertebrates.</title>
        <authorList>
            <person name="Hara Y"/>
            <person name="Yamaguchi K"/>
            <person name="Onimaru K"/>
            <person name="Kadota M"/>
            <person name="Koyanagi M"/>
            <person name="Keeley SD"/>
            <person name="Tatsumi K"/>
            <person name="Tanaka K"/>
            <person name="Motone F"/>
            <person name="Kageyama Y"/>
            <person name="Nozu R"/>
            <person name="Adachi N"/>
            <person name="Nishimura O"/>
            <person name="Nakagawa R"/>
            <person name="Tanegashima C"/>
            <person name="Kiyatake I"/>
            <person name="Matsumoto R"/>
            <person name="Murakumo K"/>
            <person name="Nishida K"/>
            <person name="Terakita A"/>
            <person name="Kuratani S"/>
            <person name="Sato K"/>
            <person name="Hyodo S Kuraku.S."/>
        </authorList>
    </citation>
    <scope>NUCLEOTIDE SEQUENCE [LARGE SCALE GENOMIC DNA]</scope>
</reference>
<dbReference type="OMA" id="DSKVQAM"/>
<dbReference type="EMBL" id="BEZZ01098613">
    <property type="protein sequence ID" value="GCC43169.1"/>
    <property type="molecule type" value="Genomic_DNA"/>
</dbReference>
<accession>A0A401TKK0</accession>
<dbReference type="GO" id="GO:0006542">
    <property type="term" value="P:glutamine biosynthetic process"/>
    <property type="evidence" value="ECO:0007669"/>
    <property type="project" value="InterPro"/>
</dbReference>
<dbReference type="Proteomes" id="UP000287033">
    <property type="component" value="Unassembled WGS sequence"/>
</dbReference>
<organism evidence="1 2">
    <name type="scientific">Chiloscyllium punctatum</name>
    <name type="common">Brownbanded bambooshark</name>
    <name type="synonym">Hemiscyllium punctatum</name>
    <dbReference type="NCBI Taxonomy" id="137246"/>
    <lineage>
        <taxon>Eukaryota</taxon>
        <taxon>Metazoa</taxon>
        <taxon>Chordata</taxon>
        <taxon>Craniata</taxon>
        <taxon>Vertebrata</taxon>
        <taxon>Chondrichthyes</taxon>
        <taxon>Elasmobranchii</taxon>
        <taxon>Galeomorphii</taxon>
        <taxon>Galeoidea</taxon>
        <taxon>Orectolobiformes</taxon>
        <taxon>Hemiscylliidae</taxon>
        <taxon>Chiloscyllium</taxon>
    </lineage>
</organism>
<dbReference type="STRING" id="137246.A0A401TKK0"/>
<evidence type="ECO:0008006" key="3">
    <source>
        <dbReference type="Google" id="ProtNLM"/>
    </source>
</evidence>
<sequence length="55" mass="6090">MATSASANLSKIVKKNYMELPQDSKVQAMYIWIDGTGEAVRCKTKTLDKEPKSIA</sequence>
<gene>
    <name evidence="1" type="ORF">chiPu_0027245</name>
</gene>
<proteinExistence type="predicted"/>
<feature type="non-terminal residue" evidence="1">
    <location>
        <position position="55"/>
    </location>
</feature>
<evidence type="ECO:0000313" key="1">
    <source>
        <dbReference type="EMBL" id="GCC43169.1"/>
    </source>
</evidence>
<dbReference type="AlphaFoldDB" id="A0A401TKK0"/>